<organism evidence="4 5">
    <name type="scientific">Paractinoplanes toevensis</name>
    <dbReference type="NCBI Taxonomy" id="571911"/>
    <lineage>
        <taxon>Bacteria</taxon>
        <taxon>Bacillati</taxon>
        <taxon>Actinomycetota</taxon>
        <taxon>Actinomycetes</taxon>
        <taxon>Micromonosporales</taxon>
        <taxon>Micromonosporaceae</taxon>
        <taxon>Paractinoplanes</taxon>
    </lineage>
</organism>
<dbReference type="PROSITE" id="PS51257">
    <property type="entry name" value="PROKAR_LIPOPROTEIN"/>
    <property type="match status" value="1"/>
</dbReference>
<dbReference type="InterPro" id="IPR025326">
    <property type="entry name" value="DUF4232"/>
</dbReference>
<evidence type="ECO:0000259" key="3">
    <source>
        <dbReference type="Pfam" id="PF14016"/>
    </source>
</evidence>
<gene>
    <name evidence="4" type="ORF">Ato02nite_024720</name>
</gene>
<name>A0A919W1P5_9ACTN</name>
<evidence type="ECO:0000313" key="4">
    <source>
        <dbReference type="EMBL" id="GIM90679.1"/>
    </source>
</evidence>
<evidence type="ECO:0000313" key="5">
    <source>
        <dbReference type="Proteomes" id="UP000677082"/>
    </source>
</evidence>
<evidence type="ECO:0000256" key="1">
    <source>
        <dbReference type="SAM" id="MobiDB-lite"/>
    </source>
</evidence>
<sequence length="184" mass="19370">MRRPYPLILAALLAGCSTPALPAPPPASPSVSVSVAPTCPADGVRVELGTGDAAAGLRVLDFFLVNCGTAVVKVKGYPAVRLLDEQRRNVSVNILQGTYVITGSVPDWNKPPREVVLRPGERATAVVAWRNTYDNLADPPVNATHLEITPTAGGTAQVLTPRGDIDLGSTGRIGVSSWQPRSDR</sequence>
<proteinExistence type="predicted"/>
<dbReference type="AlphaFoldDB" id="A0A919W1P5"/>
<dbReference type="EMBL" id="BOQN01000034">
    <property type="protein sequence ID" value="GIM90679.1"/>
    <property type="molecule type" value="Genomic_DNA"/>
</dbReference>
<protein>
    <recommendedName>
        <fullName evidence="3">DUF4232 domain-containing protein</fullName>
    </recommendedName>
</protein>
<keyword evidence="5" id="KW-1185">Reference proteome</keyword>
<comment type="caution">
    <text evidence="4">The sequence shown here is derived from an EMBL/GenBank/DDBJ whole genome shotgun (WGS) entry which is preliminary data.</text>
</comment>
<feature type="signal peptide" evidence="2">
    <location>
        <begin position="1"/>
        <end position="22"/>
    </location>
</feature>
<reference evidence="4 5" key="1">
    <citation type="submission" date="2021-03" db="EMBL/GenBank/DDBJ databases">
        <title>Whole genome shotgun sequence of Actinoplanes toevensis NBRC 105298.</title>
        <authorList>
            <person name="Komaki H."/>
            <person name="Tamura T."/>
        </authorList>
    </citation>
    <scope>NUCLEOTIDE SEQUENCE [LARGE SCALE GENOMIC DNA]</scope>
    <source>
        <strain evidence="4 5">NBRC 105298</strain>
    </source>
</reference>
<evidence type="ECO:0000256" key="2">
    <source>
        <dbReference type="SAM" id="SignalP"/>
    </source>
</evidence>
<dbReference type="RefSeq" id="WP_213006610.1">
    <property type="nucleotide sequence ID" value="NZ_BOQN01000034.1"/>
</dbReference>
<keyword evidence="2" id="KW-0732">Signal</keyword>
<feature type="chain" id="PRO_5037825371" description="DUF4232 domain-containing protein" evidence="2">
    <location>
        <begin position="23"/>
        <end position="184"/>
    </location>
</feature>
<feature type="domain" description="DUF4232" evidence="3">
    <location>
        <begin position="39"/>
        <end position="179"/>
    </location>
</feature>
<dbReference type="Proteomes" id="UP000677082">
    <property type="component" value="Unassembled WGS sequence"/>
</dbReference>
<accession>A0A919W1P5</accession>
<feature type="region of interest" description="Disordered" evidence="1">
    <location>
        <begin position="159"/>
        <end position="184"/>
    </location>
</feature>
<dbReference type="Pfam" id="PF14016">
    <property type="entry name" value="DUF4232"/>
    <property type="match status" value="1"/>
</dbReference>